<reference evidence="1 2" key="1">
    <citation type="submission" date="2021-11" db="EMBL/GenBank/DDBJ databases">
        <title>Whole genome of Geoglobus acetivorans.</title>
        <authorList>
            <person name="Liu D."/>
        </authorList>
    </citation>
    <scope>NUCLEOTIDE SEQUENCE [LARGE SCALE GENOMIC DNA]</scope>
    <source>
        <strain evidence="1 2">SBH6</strain>
    </source>
</reference>
<accession>A0ABZ3H163</accession>
<name>A0ABZ3H163_GEOAI</name>
<gene>
    <name evidence="1" type="ORF">LPQ35_08600</name>
</gene>
<dbReference type="RefSeq" id="WP_193808373.1">
    <property type="nucleotide sequence ID" value="NZ_CP087714.1"/>
</dbReference>
<protein>
    <submittedName>
        <fullName evidence="1">Uncharacterized protein</fullName>
    </submittedName>
</protein>
<dbReference type="GeneID" id="90449746"/>
<sequence length="118" mass="14264">MKKGEISEEEIQKILENLKNVIPKGSSRKSKDNIITCPICNRKGILRLVKKGRNYRFHIEHWIVYGSDPDFLTLRQRTDKCPITFHDEELFKEVLKIYMERFELSHNFRKWLEFYGFL</sequence>
<evidence type="ECO:0000313" key="1">
    <source>
        <dbReference type="EMBL" id="XAT63310.1"/>
    </source>
</evidence>
<dbReference type="EMBL" id="CP087714">
    <property type="protein sequence ID" value="XAT63310.1"/>
    <property type="molecule type" value="Genomic_DNA"/>
</dbReference>
<proteinExistence type="predicted"/>
<keyword evidence="2" id="KW-1185">Reference proteome</keyword>
<dbReference type="Proteomes" id="UP001492541">
    <property type="component" value="Chromosome"/>
</dbReference>
<organism evidence="1 2">
    <name type="scientific">Geoglobus acetivorans</name>
    <dbReference type="NCBI Taxonomy" id="565033"/>
    <lineage>
        <taxon>Archaea</taxon>
        <taxon>Methanobacteriati</taxon>
        <taxon>Methanobacteriota</taxon>
        <taxon>Archaeoglobi</taxon>
        <taxon>Archaeoglobales</taxon>
        <taxon>Archaeoglobaceae</taxon>
        <taxon>Geoglobus</taxon>
    </lineage>
</organism>
<evidence type="ECO:0000313" key="2">
    <source>
        <dbReference type="Proteomes" id="UP001492541"/>
    </source>
</evidence>